<sequence>MTKCLAALTILSLTAFLAATATAQPTIDRICIIDEDTIDNGLLVFEELAANGCGGGQSDVCVNDQLADPGVRMALPIPIGTIIGNGVPGGTTNILPTGQVQDEGIFILNAVDAPASWAAAGPTPDPLLNYLLAEAAGFGNNGEHLMDEIPNVFPQGAADLQSMVGETCCAVVYDSDISINVNPLQGNLQGATLGIISFTVLAVGPDPAGSVLPDITIRIEDPSTCLSPVVSVEPTTWGRIKATHN</sequence>
<evidence type="ECO:0000256" key="1">
    <source>
        <dbReference type="SAM" id="SignalP"/>
    </source>
</evidence>
<gene>
    <name evidence="2" type="ORF">HKN21_05305</name>
</gene>
<organism evidence="2 3">
    <name type="scientific">Eiseniibacteriota bacterium</name>
    <dbReference type="NCBI Taxonomy" id="2212470"/>
    <lineage>
        <taxon>Bacteria</taxon>
        <taxon>Candidatus Eiseniibacteriota</taxon>
    </lineage>
</organism>
<dbReference type="EMBL" id="JABDJR010000201">
    <property type="protein sequence ID" value="NNF06158.1"/>
    <property type="molecule type" value="Genomic_DNA"/>
</dbReference>
<name>A0A7Y2H1Z3_UNCEI</name>
<reference evidence="2 3" key="1">
    <citation type="submission" date="2020-03" db="EMBL/GenBank/DDBJ databases">
        <title>Metabolic flexibility allows generalist bacteria to become dominant in a frequently disturbed ecosystem.</title>
        <authorList>
            <person name="Chen Y.-J."/>
            <person name="Leung P.M."/>
            <person name="Bay S.K."/>
            <person name="Hugenholtz P."/>
            <person name="Kessler A.J."/>
            <person name="Shelley G."/>
            <person name="Waite D.W."/>
            <person name="Cook P.L."/>
            <person name="Greening C."/>
        </authorList>
    </citation>
    <scope>NUCLEOTIDE SEQUENCE [LARGE SCALE GENOMIC DNA]</scope>
    <source>
        <strain evidence="2">SS_bin_28</strain>
    </source>
</reference>
<evidence type="ECO:0000313" key="2">
    <source>
        <dbReference type="EMBL" id="NNF06158.1"/>
    </source>
</evidence>
<feature type="signal peptide" evidence="1">
    <location>
        <begin position="1"/>
        <end position="23"/>
    </location>
</feature>
<evidence type="ECO:0000313" key="3">
    <source>
        <dbReference type="Proteomes" id="UP000547674"/>
    </source>
</evidence>
<keyword evidence="1" id="KW-0732">Signal</keyword>
<proteinExistence type="predicted"/>
<accession>A0A7Y2H1Z3</accession>
<feature type="chain" id="PRO_5030560769" evidence="1">
    <location>
        <begin position="24"/>
        <end position="245"/>
    </location>
</feature>
<dbReference type="AlphaFoldDB" id="A0A7Y2H1Z3"/>
<comment type="caution">
    <text evidence="2">The sequence shown here is derived from an EMBL/GenBank/DDBJ whole genome shotgun (WGS) entry which is preliminary data.</text>
</comment>
<protein>
    <submittedName>
        <fullName evidence="2">Uncharacterized protein</fullName>
    </submittedName>
</protein>
<dbReference type="Proteomes" id="UP000547674">
    <property type="component" value="Unassembled WGS sequence"/>
</dbReference>